<dbReference type="Proteomes" id="UP000838412">
    <property type="component" value="Chromosome 6"/>
</dbReference>
<dbReference type="EMBL" id="OV696691">
    <property type="protein sequence ID" value="CAH1267516.1"/>
    <property type="molecule type" value="Genomic_DNA"/>
</dbReference>
<protein>
    <submittedName>
        <fullName evidence="2">Hypp3764 protein</fullName>
    </submittedName>
</protein>
<keyword evidence="3" id="KW-1185">Reference proteome</keyword>
<accession>A0A8K0A1G0</accession>
<reference evidence="2" key="1">
    <citation type="submission" date="2022-01" db="EMBL/GenBank/DDBJ databases">
        <authorList>
            <person name="Braso-Vives M."/>
        </authorList>
    </citation>
    <scope>NUCLEOTIDE SEQUENCE</scope>
</reference>
<gene>
    <name evidence="2" type="primary">Hypp3764</name>
    <name evidence="2" type="ORF">BLAG_LOCUS20848</name>
</gene>
<sequence>MPVLPPGWEACKIHGHHTDTEPPPARKFLSTVGLIERGAPGVANRLSWTQRALLVIVESLTLHYSGVISGRDNVSACCVQTCVWIPHHIVGAIQHGEPKGGWNSVCHTPTVCRREGGPGCVDGVWTGATPPSADPVSTRDTSTVFPPDEIRDP</sequence>
<name>A0A8K0A1G0_BRALA</name>
<evidence type="ECO:0000313" key="2">
    <source>
        <dbReference type="EMBL" id="CAH1267516.1"/>
    </source>
</evidence>
<proteinExistence type="predicted"/>
<evidence type="ECO:0000313" key="3">
    <source>
        <dbReference type="Proteomes" id="UP000838412"/>
    </source>
</evidence>
<feature type="region of interest" description="Disordered" evidence="1">
    <location>
        <begin position="124"/>
        <end position="153"/>
    </location>
</feature>
<dbReference type="AlphaFoldDB" id="A0A8K0A1G0"/>
<organism evidence="2 3">
    <name type="scientific">Branchiostoma lanceolatum</name>
    <name type="common">Common lancelet</name>
    <name type="synonym">Amphioxus lanceolatum</name>
    <dbReference type="NCBI Taxonomy" id="7740"/>
    <lineage>
        <taxon>Eukaryota</taxon>
        <taxon>Metazoa</taxon>
        <taxon>Chordata</taxon>
        <taxon>Cephalochordata</taxon>
        <taxon>Leptocardii</taxon>
        <taxon>Amphioxiformes</taxon>
        <taxon>Branchiostomatidae</taxon>
        <taxon>Branchiostoma</taxon>
    </lineage>
</organism>
<evidence type="ECO:0000256" key="1">
    <source>
        <dbReference type="SAM" id="MobiDB-lite"/>
    </source>
</evidence>